<gene>
    <name evidence="1" type="ORF">HQM25_11550</name>
</gene>
<sequence length="137" mass="15105">MVTSSEMIAGLGACLLERGWDVTIQGDSVHGRNMGEQYDAYIRDTEECSELVAPNQPEPPELTPELAREEYDAQVLYRACLLEHGVDAPELPSYQQFEDALLIDKSVYDGSFEAGLPGGSELRRTCADPLETWGHNG</sequence>
<evidence type="ECO:0000313" key="1">
    <source>
        <dbReference type="EMBL" id="QKJ19926.1"/>
    </source>
</evidence>
<dbReference type="Proteomes" id="UP000502498">
    <property type="component" value="Chromosome"/>
</dbReference>
<proteinExistence type="predicted"/>
<reference evidence="1 2" key="1">
    <citation type="submission" date="2020-05" db="EMBL/GenBank/DDBJ databases">
        <title>Strain PA2F3 complete genome.</title>
        <authorList>
            <person name="Kim Y.-S."/>
            <person name="Kim S.-J."/>
            <person name="Jung H.-k."/>
            <person name="Kim S.-E."/>
            <person name="Kim K.-H."/>
        </authorList>
    </citation>
    <scope>NUCLEOTIDE SEQUENCE [LARGE SCALE GENOMIC DNA]</scope>
    <source>
        <strain evidence="1 2">PA2F3</strain>
    </source>
</reference>
<dbReference type="AlphaFoldDB" id="A0A7D4U8E3"/>
<organism evidence="1 2">
    <name type="scientific">Microbacterium hominis</name>
    <dbReference type="NCBI Taxonomy" id="162426"/>
    <lineage>
        <taxon>Bacteria</taxon>
        <taxon>Bacillati</taxon>
        <taxon>Actinomycetota</taxon>
        <taxon>Actinomycetes</taxon>
        <taxon>Micrococcales</taxon>
        <taxon>Microbacteriaceae</taxon>
        <taxon>Microbacterium</taxon>
    </lineage>
</organism>
<protein>
    <submittedName>
        <fullName evidence="1">Uncharacterized protein</fullName>
    </submittedName>
</protein>
<dbReference type="RefSeq" id="WP_172990362.1">
    <property type="nucleotide sequence ID" value="NZ_CP054038.1"/>
</dbReference>
<dbReference type="EMBL" id="CP054038">
    <property type="protein sequence ID" value="QKJ19926.1"/>
    <property type="molecule type" value="Genomic_DNA"/>
</dbReference>
<name>A0A7D4U8E3_9MICO</name>
<evidence type="ECO:0000313" key="2">
    <source>
        <dbReference type="Proteomes" id="UP000502498"/>
    </source>
</evidence>
<accession>A0A7D4U8E3</accession>